<sequence length="490" mass="49048">MTASAPPARSGAIVAVLAGAGIVASLMQTLVVPLIGELPRLLHTSSANASWVITATLLTGAVATPVIGRLGDLHGKRRLLLICVGLLVAGSLVCAVSDTLVPMVIGRALQGIGMGIVPLGISTMRDVVAPERMGTSVALMSSSLGIGGALGLPLSAAIAQNTDWHVLFWGSAGVSALAGLAVALRVPHVPPVARGRFDVPGAVGLAAGLVCLLLAVSKGAEWGWGSGTTLGLFGASAVVLLGWGWFELRTDDPLVDLRTTARRPVLLTNTASVVVGFAMYAQSLIAPQLLQLPEALGYGLGQSMLAAGLWMAPAGLVMMAFSPLGAKLSAHSGPRASLLTGALIIALGYALALPLMDSAPGILVFCCVISVGVAFAYGAMPAIIMAAVPRSETAAANGFNSLTRSVGISVSSAIVGVVLAQMSTTVGGYTVPTQDGFRVAFVISAAVAVLAALLTLAIPRRTALLPAAPSDADTGTGTGTAAETAPSPAG</sequence>
<comment type="subcellular location">
    <subcellularLocation>
        <location evidence="1">Cell membrane</location>
        <topology evidence="1">Multi-pass membrane protein</topology>
    </subcellularLocation>
</comment>
<evidence type="ECO:0000313" key="11">
    <source>
        <dbReference type="Proteomes" id="UP000675554"/>
    </source>
</evidence>
<dbReference type="PROSITE" id="PS50850">
    <property type="entry name" value="MFS"/>
    <property type="match status" value="1"/>
</dbReference>
<dbReference type="Pfam" id="PF07690">
    <property type="entry name" value="MFS_1"/>
    <property type="match status" value="1"/>
</dbReference>
<feature type="transmembrane region" description="Helical" evidence="8">
    <location>
        <begin position="222"/>
        <end position="246"/>
    </location>
</feature>
<feature type="transmembrane region" description="Helical" evidence="8">
    <location>
        <begin position="136"/>
        <end position="158"/>
    </location>
</feature>
<dbReference type="EMBL" id="JAGSMN010000002">
    <property type="protein sequence ID" value="MBR7671496.1"/>
    <property type="molecule type" value="Genomic_DNA"/>
</dbReference>
<evidence type="ECO:0000256" key="2">
    <source>
        <dbReference type="ARBA" id="ARBA00022448"/>
    </source>
</evidence>
<feature type="transmembrane region" description="Helical" evidence="8">
    <location>
        <begin position="12"/>
        <end position="36"/>
    </location>
</feature>
<dbReference type="Gene3D" id="1.20.1250.20">
    <property type="entry name" value="MFS general substrate transporter like domains"/>
    <property type="match status" value="1"/>
</dbReference>
<dbReference type="GO" id="GO:0046677">
    <property type="term" value="P:response to antibiotic"/>
    <property type="evidence" value="ECO:0007669"/>
    <property type="project" value="UniProtKB-KW"/>
</dbReference>
<evidence type="ECO:0000313" key="10">
    <source>
        <dbReference type="EMBL" id="MBR7671496.1"/>
    </source>
</evidence>
<keyword evidence="6" id="KW-0046">Antibiotic resistance</keyword>
<evidence type="ECO:0000259" key="9">
    <source>
        <dbReference type="PROSITE" id="PS50850"/>
    </source>
</evidence>
<evidence type="ECO:0000256" key="1">
    <source>
        <dbReference type="ARBA" id="ARBA00004651"/>
    </source>
</evidence>
<name>A0A8T4IGK5_9ACTN</name>
<dbReference type="InterPro" id="IPR020846">
    <property type="entry name" value="MFS_dom"/>
</dbReference>
<dbReference type="InterPro" id="IPR011701">
    <property type="entry name" value="MFS"/>
</dbReference>
<feature type="region of interest" description="Disordered" evidence="7">
    <location>
        <begin position="468"/>
        <end position="490"/>
    </location>
</feature>
<accession>A0A8T4IGK5</accession>
<dbReference type="GO" id="GO:0005886">
    <property type="term" value="C:plasma membrane"/>
    <property type="evidence" value="ECO:0007669"/>
    <property type="project" value="UniProtKB-SubCell"/>
</dbReference>
<feature type="transmembrane region" description="Helical" evidence="8">
    <location>
        <begin position="408"/>
        <end position="431"/>
    </location>
</feature>
<dbReference type="GO" id="GO:0022857">
    <property type="term" value="F:transmembrane transporter activity"/>
    <property type="evidence" value="ECO:0007669"/>
    <property type="project" value="InterPro"/>
</dbReference>
<evidence type="ECO:0000256" key="4">
    <source>
        <dbReference type="ARBA" id="ARBA00022989"/>
    </source>
</evidence>
<dbReference type="InterPro" id="IPR036259">
    <property type="entry name" value="MFS_trans_sf"/>
</dbReference>
<reference evidence="10" key="1">
    <citation type="submission" date="2021-04" db="EMBL/GenBank/DDBJ databases">
        <title>Sequencing of actinobacteria type strains.</title>
        <authorList>
            <person name="Nguyen G.-S."/>
            <person name="Wentzel A."/>
        </authorList>
    </citation>
    <scope>NUCLEOTIDE SEQUENCE</scope>
    <source>
        <strain evidence="10">DSM 42095</strain>
    </source>
</reference>
<evidence type="ECO:0000256" key="6">
    <source>
        <dbReference type="ARBA" id="ARBA00023251"/>
    </source>
</evidence>
<keyword evidence="3 8" id="KW-0812">Transmembrane</keyword>
<dbReference type="Proteomes" id="UP000675554">
    <property type="component" value="Unassembled WGS sequence"/>
</dbReference>
<dbReference type="Gene3D" id="1.20.1720.10">
    <property type="entry name" value="Multidrug resistance protein D"/>
    <property type="match status" value="1"/>
</dbReference>
<dbReference type="AlphaFoldDB" id="A0A8T4IGK5"/>
<keyword evidence="11" id="KW-1185">Reference proteome</keyword>
<dbReference type="PANTHER" id="PTHR42718">
    <property type="entry name" value="MAJOR FACILITATOR SUPERFAMILY MULTIDRUG TRANSPORTER MFSC"/>
    <property type="match status" value="1"/>
</dbReference>
<gene>
    <name evidence="10" type="ORF">KDA82_00275</name>
</gene>
<organism evidence="10 11">
    <name type="scientific">Streptomyces daliensis</name>
    <dbReference type="NCBI Taxonomy" id="299421"/>
    <lineage>
        <taxon>Bacteria</taxon>
        <taxon>Bacillati</taxon>
        <taxon>Actinomycetota</taxon>
        <taxon>Actinomycetes</taxon>
        <taxon>Kitasatosporales</taxon>
        <taxon>Streptomycetaceae</taxon>
        <taxon>Streptomyces</taxon>
    </lineage>
</organism>
<feature type="transmembrane region" description="Helical" evidence="8">
    <location>
        <begin position="336"/>
        <end position="356"/>
    </location>
</feature>
<evidence type="ECO:0000256" key="7">
    <source>
        <dbReference type="SAM" id="MobiDB-lite"/>
    </source>
</evidence>
<proteinExistence type="predicted"/>
<protein>
    <submittedName>
        <fullName evidence="10">MFS transporter</fullName>
    </submittedName>
</protein>
<feature type="transmembrane region" description="Helical" evidence="8">
    <location>
        <begin position="164"/>
        <end position="185"/>
    </location>
</feature>
<feature type="transmembrane region" description="Helical" evidence="8">
    <location>
        <begin position="48"/>
        <end position="67"/>
    </location>
</feature>
<keyword evidence="5 8" id="KW-0472">Membrane</keyword>
<feature type="transmembrane region" description="Helical" evidence="8">
    <location>
        <begin position="197"/>
        <end position="216"/>
    </location>
</feature>
<keyword evidence="4 8" id="KW-1133">Transmembrane helix</keyword>
<feature type="transmembrane region" description="Helical" evidence="8">
    <location>
        <begin position="362"/>
        <end position="388"/>
    </location>
</feature>
<feature type="transmembrane region" description="Helical" evidence="8">
    <location>
        <begin position="266"/>
        <end position="285"/>
    </location>
</feature>
<evidence type="ECO:0000256" key="8">
    <source>
        <dbReference type="SAM" id="Phobius"/>
    </source>
</evidence>
<dbReference type="SUPFAM" id="SSF103473">
    <property type="entry name" value="MFS general substrate transporter"/>
    <property type="match status" value="1"/>
</dbReference>
<feature type="transmembrane region" description="Helical" evidence="8">
    <location>
        <begin position="79"/>
        <end position="98"/>
    </location>
</feature>
<feature type="transmembrane region" description="Helical" evidence="8">
    <location>
        <begin position="437"/>
        <end position="458"/>
    </location>
</feature>
<feature type="transmembrane region" description="Helical" evidence="8">
    <location>
        <begin position="305"/>
        <end position="324"/>
    </location>
</feature>
<evidence type="ECO:0000256" key="5">
    <source>
        <dbReference type="ARBA" id="ARBA00023136"/>
    </source>
</evidence>
<comment type="caution">
    <text evidence="10">The sequence shown here is derived from an EMBL/GenBank/DDBJ whole genome shotgun (WGS) entry which is preliminary data.</text>
</comment>
<keyword evidence="2" id="KW-0813">Transport</keyword>
<evidence type="ECO:0000256" key="3">
    <source>
        <dbReference type="ARBA" id="ARBA00022692"/>
    </source>
</evidence>
<dbReference type="CDD" id="cd17504">
    <property type="entry name" value="MFS_MMR_MDR_like"/>
    <property type="match status" value="1"/>
</dbReference>
<dbReference type="PANTHER" id="PTHR42718:SF9">
    <property type="entry name" value="MAJOR FACILITATOR SUPERFAMILY MULTIDRUG TRANSPORTER MFSC"/>
    <property type="match status" value="1"/>
</dbReference>
<feature type="domain" description="Major facilitator superfamily (MFS) profile" evidence="9">
    <location>
        <begin position="13"/>
        <end position="463"/>
    </location>
</feature>